<feature type="signal peptide" evidence="1">
    <location>
        <begin position="1"/>
        <end position="16"/>
    </location>
</feature>
<dbReference type="GO" id="GO:0005581">
    <property type="term" value="C:collagen trimer"/>
    <property type="evidence" value="ECO:0007669"/>
    <property type="project" value="UniProtKB-KW"/>
</dbReference>
<keyword evidence="3" id="KW-0176">Collagen</keyword>
<evidence type="ECO:0000259" key="2">
    <source>
        <dbReference type="PROSITE" id="PS50234"/>
    </source>
</evidence>
<keyword evidence="4" id="KW-1185">Reference proteome</keyword>
<accession>A0A210QII4</accession>
<dbReference type="Gene3D" id="3.40.50.410">
    <property type="entry name" value="von Willebrand factor, type A domain"/>
    <property type="match status" value="2"/>
</dbReference>
<evidence type="ECO:0000313" key="3">
    <source>
        <dbReference type="EMBL" id="OWF48411.1"/>
    </source>
</evidence>
<dbReference type="InterPro" id="IPR036465">
    <property type="entry name" value="vWFA_dom_sf"/>
</dbReference>
<feature type="chain" id="PRO_5012125970" evidence="1">
    <location>
        <begin position="17"/>
        <end position="431"/>
    </location>
</feature>
<organism evidence="3 4">
    <name type="scientific">Mizuhopecten yessoensis</name>
    <name type="common">Japanese scallop</name>
    <name type="synonym">Patinopecten yessoensis</name>
    <dbReference type="NCBI Taxonomy" id="6573"/>
    <lineage>
        <taxon>Eukaryota</taxon>
        <taxon>Metazoa</taxon>
        <taxon>Spiralia</taxon>
        <taxon>Lophotrochozoa</taxon>
        <taxon>Mollusca</taxon>
        <taxon>Bivalvia</taxon>
        <taxon>Autobranchia</taxon>
        <taxon>Pteriomorphia</taxon>
        <taxon>Pectinida</taxon>
        <taxon>Pectinoidea</taxon>
        <taxon>Pectinidae</taxon>
        <taxon>Mizuhopecten</taxon>
    </lineage>
</organism>
<dbReference type="SUPFAM" id="SSF53300">
    <property type="entry name" value="vWA-like"/>
    <property type="match status" value="2"/>
</dbReference>
<dbReference type="PANTHER" id="PTHR24020">
    <property type="entry name" value="COLLAGEN ALPHA"/>
    <property type="match status" value="1"/>
</dbReference>
<dbReference type="Pfam" id="PF00092">
    <property type="entry name" value="VWA"/>
    <property type="match status" value="2"/>
</dbReference>
<proteinExistence type="predicted"/>
<dbReference type="EMBL" id="NEDP02003547">
    <property type="protein sequence ID" value="OWF48411.1"/>
    <property type="molecule type" value="Genomic_DNA"/>
</dbReference>
<dbReference type="AlphaFoldDB" id="A0A210QII4"/>
<sequence length="431" mass="47890">MELVICLLLGITVASAASPPDMYGEMQVDSHDWTIGHNTLGERNPIPRGCSGKPADVFLVFDTSGDVTPAQLAKQKKYAIDLLRVFTFGDKSTRISVVTYADEVMNVSSFEDGTNIGNATSTIMYDVPLETTGPCKIDKALQYISTDGFSNSSMRREVAHLAILFVGNRITNRKEAKRHARDSKAKGMYLYTVGQSTAIRKQLSSISSRPAKTFVFSNDDDRIVQSLKDLLKIHLCEFQIEPPASLRRPSYCHVSRPVDLIFSVDEISIGARNAQKIFNLIEFLMLNINNQSNGLKVGLVSSKINFKAVSRGFSTVEDFSNRLSSVAISDHGDIIKRARRMLRRGRANSQKTIIHFVDSNIDITKHALFEAKKNKRVKLETFVIATGSGLDQRSLEKIASHHSSQHVFLVKDYHMMASVGPNILKTVCASW</sequence>
<dbReference type="OrthoDB" id="10256829at2759"/>
<dbReference type="PROSITE" id="PS50234">
    <property type="entry name" value="VWFA"/>
    <property type="match status" value="2"/>
</dbReference>
<reference evidence="3 4" key="1">
    <citation type="journal article" date="2017" name="Nat. Ecol. Evol.">
        <title>Scallop genome provides insights into evolution of bilaterian karyotype and development.</title>
        <authorList>
            <person name="Wang S."/>
            <person name="Zhang J."/>
            <person name="Jiao W."/>
            <person name="Li J."/>
            <person name="Xun X."/>
            <person name="Sun Y."/>
            <person name="Guo X."/>
            <person name="Huan P."/>
            <person name="Dong B."/>
            <person name="Zhang L."/>
            <person name="Hu X."/>
            <person name="Sun X."/>
            <person name="Wang J."/>
            <person name="Zhao C."/>
            <person name="Wang Y."/>
            <person name="Wang D."/>
            <person name="Huang X."/>
            <person name="Wang R."/>
            <person name="Lv J."/>
            <person name="Li Y."/>
            <person name="Zhang Z."/>
            <person name="Liu B."/>
            <person name="Lu W."/>
            <person name="Hui Y."/>
            <person name="Liang J."/>
            <person name="Zhou Z."/>
            <person name="Hou R."/>
            <person name="Li X."/>
            <person name="Liu Y."/>
            <person name="Li H."/>
            <person name="Ning X."/>
            <person name="Lin Y."/>
            <person name="Zhao L."/>
            <person name="Xing Q."/>
            <person name="Dou J."/>
            <person name="Li Y."/>
            <person name="Mao J."/>
            <person name="Guo H."/>
            <person name="Dou H."/>
            <person name="Li T."/>
            <person name="Mu C."/>
            <person name="Jiang W."/>
            <person name="Fu Q."/>
            <person name="Fu X."/>
            <person name="Miao Y."/>
            <person name="Liu J."/>
            <person name="Yu Q."/>
            <person name="Li R."/>
            <person name="Liao H."/>
            <person name="Li X."/>
            <person name="Kong Y."/>
            <person name="Jiang Z."/>
            <person name="Chourrout D."/>
            <person name="Li R."/>
            <person name="Bao Z."/>
        </authorList>
    </citation>
    <scope>NUCLEOTIDE SEQUENCE [LARGE SCALE GENOMIC DNA]</scope>
    <source>
        <strain evidence="3 4">PY_sf001</strain>
    </source>
</reference>
<feature type="domain" description="VWFA" evidence="2">
    <location>
        <begin position="56"/>
        <end position="231"/>
    </location>
</feature>
<feature type="domain" description="VWFA" evidence="2">
    <location>
        <begin position="259"/>
        <end position="427"/>
    </location>
</feature>
<dbReference type="InterPro" id="IPR050525">
    <property type="entry name" value="ECM_Assembly_Org"/>
</dbReference>
<evidence type="ECO:0000313" key="4">
    <source>
        <dbReference type="Proteomes" id="UP000242188"/>
    </source>
</evidence>
<protein>
    <submittedName>
        <fullName evidence="3">Collagen alpha-1(XXI) chain</fullName>
    </submittedName>
</protein>
<dbReference type="CDD" id="cd01450">
    <property type="entry name" value="vWFA_subfamily_ECM"/>
    <property type="match status" value="1"/>
</dbReference>
<name>A0A210QII4_MIZYE</name>
<gene>
    <name evidence="3" type="ORF">KP79_PYT14768</name>
</gene>
<dbReference type="Proteomes" id="UP000242188">
    <property type="component" value="Unassembled WGS sequence"/>
</dbReference>
<comment type="caution">
    <text evidence="3">The sequence shown here is derived from an EMBL/GenBank/DDBJ whole genome shotgun (WGS) entry which is preliminary data.</text>
</comment>
<evidence type="ECO:0000256" key="1">
    <source>
        <dbReference type="SAM" id="SignalP"/>
    </source>
</evidence>
<keyword evidence="1" id="KW-0732">Signal</keyword>
<dbReference type="SMART" id="SM00327">
    <property type="entry name" value="VWA"/>
    <property type="match status" value="2"/>
</dbReference>
<dbReference type="InterPro" id="IPR002035">
    <property type="entry name" value="VWF_A"/>
</dbReference>